<dbReference type="GO" id="GO:0005886">
    <property type="term" value="C:plasma membrane"/>
    <property type="evidence" value="ECO:0007669"/>
    <property type="project" value="UniProtKB-SubCell"/>
</dbReference>
<dbReference type="Proteomes" id="UP000276770">
    <property type="component" value="Unassembled WGS sequence"/>
</dbReference>
<dbReference type="GO" id="GO:0006457">
    <property type="term" value="P:protein folding"/>
    <property type="evidence" value="ECO:0007669"/>
    <property type="project" value="UniProtKB-UniRule"/>
</dbReference>
<dbReference type="Pfam" id="PF13616">
    <property type="entry name" value="Rotamase_3"/>
    <property type="match status" value="1"/>
</dbReference>
<dbReference type="InterPro" id="IPR000297">
    <property type="entry name" value="PPIase_PpiC"/>
</dbReference>
<dbReference type="OrthoDB" id="14196at2"/>
<evidence type="ECO:0000256" key="9">
    <source>
        <dbReference type="ARBA" id="ARBA00023235"/>
    </source>
</evidence>
<evidence type="ECO:0000256" key="13">
    <source>
        <dbReference type="SAM" id="SignalP"/>
    </source>
</evidence>
<dbReference type="InterPro" id="IPR023058">
    <property type="entry name" value="PPIase_PpiC_CS"/>
</dbReference>
<feature type="compositionally biased region" description="Low complexity" evidence="12">
    <location>
        <begin position="290"/>
        <end position="320"/>
    </location>
</feature>
<dbReference type="GO" id="GO:0015031">
    <property type="term" value="P:protein transport"/>
    <property type="evidence" value="ECO:0007669"/>
    <property type="project" value="InterPro"/>
</dbReference>
<evidence type="ECO:0000256" key="4">
    <source>
        <dbReference type="ARBA" id="ARBA00022475"/>
    </source>
</evidence>
<dbReference type="EC" id="5.2.1.8" evidence="11"/>
<protein>
    <recommendedName>
        <fullName evidence="11">Foldase protein PrsA</fullName>
        <ecNumber evidence="11">5.2.1.8</ecNumber>
    </recommendedName>
</protein>
<dbReference type="AlphaFoldDB" id="A0A3L7K5F5"/>
<keyword evidence="9 11" id="KW-0413">Isomerase</keyword>
<feature type="region of interest" description="Disordered" evidence="12">
    <location>
        <begin position="280"/>
        <end position="320"/>
    </location>
</feature>
<name>A0A3L7K5F5_9BACI</name>
<evidence type="ECO:0000256" key="8">
    <source>
        <dbReference type="ARBA" id="ARBA00023139"/>
    </source>
</evidence>
<keyword evidence="10 11" id="KW-0449">Lipoprotein</keyword>
<feature type="domain" description="PpiC" evidence="14">
    <location>
        <begin position="139"/>
        <end position="229"/>
    </location>
</feature>
<evidence type="ECO:0000256" key="1">
    <source>
        <dbReference type="ARBA" id="ARBA00000971"/>
    </source>
</evidence>
<keyword evidence="6 11" id="KW-0697">Rotamase</keyword>
<dbReference type="InterPro" id="IPR037041">
    <property type="entry name" value="Trigger_fac_C_sf"/>
</dbReference>
<dbReference type="PROSITE" id="PS50198">
    <property type="entry name" value="PPIC_PPIASE_2"/>
    <property type="match status" value="1"/>
</dbReference>
<evidence type="ECO:0000256" key="12">
    <source>
        <dbReference type="SAM" id="MobiDB-lite"/>
    </source>
</evidence>
<dbReference type="InterPro" id="IPR027304">
    <property type="entry name" value="Trigger_fact/SurA_dom_sf"/>
</dbReference>
<dbReference type="SUPFAM" id="SSF54534">
    <property type="entry name" value="FKBP-like"/>
    <property type="match status" value="1"/>
</dbReference>
<evidence type="ECO:0000256" key="7">
    <source>
        <dbReference type="ARBA" id="ARBA00023136"/>
    </source>
</evidence>
<organism evidence="15 16">
    <name type="scientific">Falsibacillus albus</name>
    <dbReference type="NCBI Taxonomy" id="2478915"/>
    <lineage>
        <taxon>Bacteria</taxon>
        <taxon>Bacillati</taxon>
        <taxon>Bacillota</taxon>
        <taxon>Bacilli</taxon>
        <taxon>Bacillales</taxon>
        <taxon>Bacillaceae</taxon>
        <taxon>Falsibacillus</taxon>
    </lineage>
</organism>
<comment type="similarity">
    <text evidence="3 11">Belongs to the PrsA family.</text>
</comment>
<keyword evidence="7 11" id="KW-0472">Membrane</keyword>
<evidence type="ECO:0000256" key="10">
    <source>
        <dbReference type="ARBA" id="ARBA00023288"/>
    </source>
</evidence>
<feature type="compositionally biased region" description="Polar residues" evidence="12">
    <location>
        <begin position="280"/>
        <end position="289"/>
    </location>
</feature>
<dbReference type="Gene3D" id="3.10.50.40">
    <property type="match status" value="1"/>
</dbReference>
<dbReference type="InterPro" id="IPR046357">
    <property type="entry name" value="PPIase_dom_sf"/>
</dbReference>
<keyword evidence="5 11" id="KW-0732">Signal</keyword>
<comment type="function">
    <text evidence="11">Plays a major role in protein secretion by helping the post-translocational extracellular folding of several secreted proteins.</text>
</comment>
<feature type="signal peptide" evidence="13">
    <location>
        <begin position="1"/>
        <end position="18"/>
    </location>
</feature>
<keyword evidence="16" id="KW-1185">Reference proteome</keyword>
<dbReference type="HAMAP" id="MF_01145">
    <property type="entry name" value="Foldase_PrsA"/>
    <property type="match status" value="1"/>
</dbReference>
<sequence>MKKWILSLSLAAGVIGLAGCSGNGGGSDVVAKTDAGNITKDQLYEAMKDKYGEQALQQLVFEKVLSDKYKVTDKEVDQKINKIKDQLGPNFEQALQQYGYKNEKDLRETLKIGLLQEKAATKDVKVTDKELKKAYDDYQPEIKASHILVDDEKTANEIETKLKNGEKFADLAKKYSKDTGSAKNGGDLGWFGQGKMDPTFEKAAYALKVGEVSKPVKTQYGYHIIKLTDKKKKKSFDDMKKELTEQVKASKVDQTKIQEAMKNEIKKADLKVEDKDLKSTFDQLLNSQPSSGASADGSNGSATGADSSSNQSSDQSSDQK</sequence>
<evidence type="ECO:0000313" key="15">
    <source>
        <dbReference type="EMBL" id="RLQ97301.1"/>
    </source>
</evidence>
<reference evidence="15 16" key="1">
    <citation type="submission" date="2018-10" db="EMBL/GenBank/DDBJ databases">
        <title>Falsibacillus sp. genome draft.</title>
        <authorList>
            <person name="Shi S."/>
        </authorList>
    </citation>
    <scope>NUCLEOTIDE SEQUENCE [LARGE SCALE GENOMIC DNA]</scope>
    <source>
        <strain evidence="15 16">GY 10110</strain>
    </source>
</reference>
<evidence type="ECO:0000256" key="6">
    <source>
        <dbReference type="ARBA" id="ARBA00023110"/>
    </source>
</evidence>
<dbReference type="PANTHER" id="PTHR47245">
    <property type="entry name" value="PEPTIDYLPROLYL ISOMERASE"/>
    <property type="match status" value="1"/>
</dbReference>
<comment type="caution">
    <text evidence="15">The sequence shown here is derived from an EMBL/GenBank/DDBJ whole genome shotgun (WGS) entry which is preliminary data.</text>
</comment>
<evidence type="ECO:0000256" key="11">
    <source>
        <dbReference type="HAMAP-Rule" id="MF_01145"/>
    </source>
</evidence>
<dbReference type="PANTHER" id="PTHR47245:SF1">
    <property type="entry name" value="FOLDASE PROTEIN PRSA"/>
    <property type="match status" value="1"/>
</dbReference>
<accession>A0A3L7K5F5</accession>
<evidence type="ECO:0000313" key="16">
    <source>
        <dbReference type="Proteomes" id="UP000276770"/>
    </source>
</evidence>
<dbReference type="GO" id="GO:0003755">
    <property type="term" value="F:peptidyl-prolyl cis-trans isomerase activity"/>
    <property type="evidence" value="ECO:0007669"/>
    <property type="project" value="UniProtKB-UniRule"/>
</dbReference>
<evidence type="ECO:0000259" key="14">
    <source>
        <dbReference type="PROSITE" id="PS50198"/>
    </source>
</evidence>
<comment type="catalytic activity">
    <reaction evidence="1 11">
        <text>[protein]-peptidylproline (omega=180) = [protein]-peptidylproline (omega=0)</text>
        <dbReference type="Rhea" id="RHEA:16237"/>
        <dbReference type="Rhea" id="RHEA-COMP:10747"/>
        <dbReference type="Rhea" id="RHEA-COMP:10748"/>
        <dbReference type="ChEBI" id="CHEBI:83833"/>
        <dbReference type="ChEBI" id="CHEBI:83834"/>
        <dbReference type="EC" id="5.2.1.8"/>
    </reaction>
</comment>
<proteinExistence type="inferred from homology"/>
<dbReference type="InterPro" id="IPR050245">
    <property type="entry name" value="PrsA_foldase"/>
</dbReference>
<dbReference type="Gene3D" id="1.10.3120.10">
    <property type="entry name" value="Trigger factor, C-terminal domain"/>
    <property type="match status" value="1"/>
</dbReference>
<feature type="chain" id="PRO_5039055002" description="Foldase protein PrsA" evidence="13">
    <location>
        <begin position="19"/>
        <end position="320"/>
    </location>
</feature>
<keyword evidence="4 11" id="KW-1003">Cell membrane</keyword>
<comment type="subcellular location">
    <subcellularLocation>
        <location evidence="2 11">Cell membrane</location>
        <topology evidence="2 11">Lipid-anchor</topology>
    </subcellularLocation>
</comment>
<dbReference type="SUPFAM" id="SSF109998">
    <property type="entry name" value="Triger factor/SurA peptide-binding domain-like"/>
    <property type="match status" value="1"/>
</dbReference>
<gene>
    <name evidence="11 15" type="primary">prsA</name>
    <name evidence="15" type="ORF">D9X91_03895</name>
</gene>
<dbReference type="InterPro" id="IPR023059">
    <property type="entry name" value="Foldase_PrsA"/>
</dbReference>
<dbReference type="RefSeq" id="WP_121679250.1">
    <property type="nucleotide sequence ID" value="NZ_RCVZ01000002.1"/>
</dbReference>
<dbReference type="PROSITE" id="PS51257">
    <property type="entry name" value="PROKAR_LIPOPROTEIN"/>
    <property type="match status" value="1"/>
</dbReference>
<dbReference type="EMBL" id="RCVZ01000002">
    <property type="protein sequence ID" value="RLQ97301.1"/>
    <property type="molecule type" value="Genomic_DNA"/>
</dbReference>
<dbReference type="PROSITE" id="PS01096">
    <property type="entry name" value="PPIC_PPIASE_1"/>
    <property type="match status" value="1"/>
</dbReference>
<evidence type="ECO:0000256" key="5">
    <source>
        <dbReference type="ARBA" id="ARBA00022729"/>
    </source>
</evidence>
<evidence type="ECO:0000256" key="2">
    <source>
        <dbReference type="ARBA" id="ARBA00004193"/>
    </source>
</evidence>
<keyword evidence="8 11" id="KW-0564">Palmitate</keyword>
<evidence type="ECO:0000256" key="3">
    <source>
        <dbReference type="ARBA" id="ARBA00006071"/>
    </source>
</evidence>